<dbReference type="Pfam" id="PF01128">
    <property type="entry name" value="IspD"/>
    <property type="match status" value="1"/>
</dbReference>
<dbReference type="EMBL" id="NXEJ01000006">
    <property type="protein sequence ID" value="POO51325.1"/>
    <property type="molecule type" value="Genomic_DNA"/>
</dbReference>
<evidence type="ECO:0000313" key="7">
    <source>
        <dbReference type="EMBL" id="POO51325.1"/>
    </source>
</evidence>
<dbReference type="SUPFAM" id="SSF51735">
    <property type="entry name" value="NAD(P)-binding Rossmann-fold domains"/>
    <property type="match status" value="1"/>
</dbReference>
<dbReference type="InterPro" id="IPR036291">
    <property type="entry name" value="NAD(P)-bd_dom_sf"/>
</dbReference>
<dbReference type="Proteomes" id="UP000237447">
    <property type="component" value="Unassembled WGS sequence"/>
</dbReference>
<dbReference type="Gene3D" id="3.90.550.10">
    <property type="entry name" value="Spore Coat Polysaccharide Biosynthesis Protein SpsA, Chain A"/>
    <property type="match status" value="1"/>
</dbReference>
<comment type="pathway">
    <text evidence="5">Isoprenoid biosynthesis; isopentenyl diphosphate biosynthesis via DXP pathway; isopentenyl diphosphate from 1-deoxy-D-xylulose 5-phosphate: step 2/6.</text>
</comment>
<dbReference type="GO" id="GO:0016829">
    <property type="term" value="F:lyase activity"/>
    <property type="evidence" value="ECO:0007669"/>
    <property type="project" value="UniProtKB-KW"/>
</dbReference>
<dbReference type="PANTHER" id="PTHR32125">
    <property type="entry name" value="2-C-METHYL-D-ERYTHRITOL 4-PHOSPHATE CYTIDYLYLTRANSFERASE, CHLOROPLASTIC"/>
    <property type="match status" value="1"/>
</dbReference>
<evidence type="ECO:0000256" key="1">
    <source>
        <dbReference type="ARBA" id="ARBA00022679"/>
    </source>
</evidence>
<dbReference type="AlphaFoldDB" id="A0AAE5VP74"/>
<feature type="site" description="Transition state stabilizer" evidence="5">
    <location>
        <position position="15"/>
    </location>
</feature>
<keyword evidence="2 5" id="KW-0548">Nucleotidyltransferase</keyword>
<proteinExistence type="inferred from homology"/>
<dbReference type="CDD" id="cd02516">
    <property type="entry name" value="CDP-ME_synthetase"/>
    <property type="match status" value="1"/>
</dbReference>
<feature type="site" description="Transition state stabilizer" evidence="5">
    <location>
        <position position="22"/>
    </location>
</feature>
<dbReference type="CDD" id="cd05233">
    <property type="entry name" value="SDR_c"/>
    <property type="match status" value="1"/>
</dbReference>
<dbReference type="GO" id="GO:0050518">
    <property type="term" value="F:2-C-methyl-D-erythritol 4-phosphate cytidylyltransferase activity"/>
    <property type="evidence" value="ECO:0007669"/>
    <property type="project" value="UniProtKB-UniRule"/>
</dbReference>
<name>A0AAE5VP74_9HYPH</name>
<dbReference type="InterPro" id="IPR002347">
    <property type="entry name" value="SDR_fam"/>
</dbReference>
<feature type="site" description="Positions MEP for the nucleophilic attack" evidence="5">
    <location>
        <position position="215"/>
    </location>
</feature>
<dbReference type="PRINTS" id="PR00081">
    <property type="entry name" value="GDHRDH"/>
</dbReference>
<dbReference type="PROSITE" id="PS00061">
    <property type="entry name" value="ADH_SHORT"/>
    <property type="match status" value="1"/>
</dbReference>
<dbReference type="InterPro" id="IPR020904">
    <property type="entry name" value="Sc_DH/Rdtase_CS"/>
</dbReference>
<dbReference type="InterPro" id="IPR050088">
    <property type="entry name" value="IspD/TarI_cytidylyltransf_bact"/>
</dbReference>
<keyword evidence="1 5" id="KW-0808">Transferase</keyword>
<dbReference type="FunFam" id="3.90.550.10:FF:000003">
    <property type="entry name" value="2-C-methyl-D-erythritol 4-phosphate cytidylyltransferase"/>
    <property type="match status" value="1"/>
</dbReference>
<evidence type="ECO:0000256" key="6">
    <source>
        <dbReference type="RuleBase" id="RU000363"/>
    </source>
</evidence>
<keyword evidence="3" id="KW-0456">Lyase</keyword>
<evidence type="ECO:0000256" key="4">
    <source>
        <dbReference type="ARBA" id="ARBA00023268"/>
    </source>
</evidence>
<dbReference type="InterPro" id="IPR001228">
    <property type="entry name" value="IspD"/>
</dbReference>
<dbReference type="InterPro" id="IPR029044">
    <property type="entry name" value="Nucleotide-diphossugar_trans"/>
</dbReference>
<comment type="function">
    <text evidence="5">Catalyzes the formation of 4-diphosphocytidyl-2-C-methyl-D-erythritol from CTP and 2-C-methyl-D-erythritol 4-phosphate (MEP).</text>
</comment>
<dbReference type="PANTHER" id="PTHR32125:SF4">
    <property type="entry name" value="2-C-METHYL-D-ERYTHRITOL 4-PHOSPHATE CYTIDYLYLTRANSFERASE, CHLOROPLASTIC"/>
    <property type="match status" value="1"/>
</dbReference>
<dbReference type="GeneID" id="86880128"/>
<dbReference type="Pfam" id="PF00106">
    <property type="entry name" value="adh_short"/>
    <property type="match status" value="1"/>
</dbReference>
<keyword evidence="4" id="KW-0511">Multifunctional enzyme</keyword>
<reference evidence="7 8" key="1">
    <citation type="journal article" date="2018" name="Syst. Appl. Microbiol.">
        <title>Agrobacterium rosae sp. nov., isolated from galls on different agricultural crops.</title>
        <authorList>
            <person name="Kuzmanovic N."/>
            <person name="Pulawska J."/>
            <person name="Smalla K."/>
            <person name="Nesme X."/>
        </authorList>
    </citation>
    <scope>NUCLEOTIDE SEQUENCE [LARGE SCALE GENOMIC DNA]</scope>
    <source>
        <strain evidence="7 8">NCPPB 1650</strain>
    </source>
</reference>
<comment type="catalytic activity">
    <reaction evidence="5">
        <text>2-C-methyl-D-erythritol 4-phosphate + CTP + H(+) = 4-CDP-2-C-methyl-D-erythritol + diphosphate</text>
        <dbReference type="Rhea" id="RHEA:13429"/>
        <dbReference type="ChEBI" id="CHEBI:15378"/>
        <dbReference type="ChEBI" id="CHEBI:33019"/>
        <dbReference type="ChEBI" id="CHEBI:37563"/>
        <dbReference type="ChEBI" id="CHEBI:57823"/>
        <dbReference type="ChEBI" id="CHEBI:58262"/>
        <dbReference type="EC" id="2.7.7.60"/>
    </reaction>
</comment>
<comment type="caution">
    <text evidence="7">The sequence shown here is derived from an EMBL/GenBank/DDBJ whole genome shotgun (WGS) entry which is preliminary data.</text>
</comment>
<evidence type="ECO:0000256" key="2">
    <source>
        <dbReference type="ARBA" id="ARBA00022695"/>
    </source>
</evidence>
<feature type="site" description="Positions MEP for the nucleophilic attack" evidence="5">
    <location>
        <position position="156"/>
    </location>
</feature>
<evidence type="ECO:0000256" key="3">
    <source>
        <dbReference type="ARBA" id="ARBA00023239"/>
    </source>
</evidence>
<evidence type="ECO:0000313" key="8">
    <source>
        <dbReference type="Proteomes" id="UP000237447"/>
    </source>
</evidence>
<dbReference type="PRINTS" id="PR00080">
    <property type="entry name" value="SDRFAMILY"/>
</dbReference>
<sequence length="460" mass="49722">MKTVGVILGGGVGARFGAATPKQFLKLAGRMIIEHTIDVFEKSPHIDEIIVVTRLDYVDQCWHLVNLNGWSKVTKVIVGGQERMDSTYSAIKSLSDFDDGTKVVLHDAVRPFVTEEILDRCVTALDVFPAVDVVIPSSDTIVSVHDNGCISSIPPRSTMRRGQTPQAFTLGVLKQAYEKAIAGGLKDFTCDCGVVRGMLPHLPVATVHGADTNIKVTTPTDLFLAEKLMQSRTSALTNEADLRSLAGKRIVLFGGSSGIGKSIREMALVNGAEAIVASRSSNSVDVADFNSVNGFLAKVASDRPIDAIVNTAGILIKRPLSQMTHQQINEMVAINYYGAINVAYAARDHLMRSRGALINFTSSSYTRGRAYYAIYSSTKSAIVNLTQALAEEWHNDGIRVHCINPERTKTPMRTANFGIEDPLTLLDPEEVARTTLTAISANSTGLIIDVRRPPTPGGLN</sequence>
<dbReference type="RefSeq" id="WP_103658620.1">
    <property type="nucleotide sequence ID" value="NZ_JABAIN010000005.1"/>
</dbReference>
<dbReference type="HAMAP" id="MF_00108">
    <property type="entry name" value="IspD"/>
    <property type="match status" value="1"/>
</dbReference>
<gene>
    <name evidence="5" type="primary">ispD</name>
    <name evidence="7" type="ORF">CPJ18_12400</name>
</gene>
<comment type="similarity">
    <text evidence="5">Belongs to the IspD/TarI cytidylyltransferase family. IspD subfamily.</text>
</comment>
<comment type="similarity">
    <text evidence="6">Belongs to the short-chain dehydrogenases/reductases (SDR) family.</text>
</comment>
<dbReference type="GO" id="GO:0019288">
    <property type="term" value="P:isopentenyl diphosphate biosynthetic process, methylerythritol 4-phosphate pathway"/>
    <property type="evidence" value="ECO:0007669"/>
    <property type="project" value="UniProtKB-UniRule"/>
</dbReference>
<organism evidence="7 8">
    <name type="scientific">Agrobacterium rosae</name>
    <dbReference type="NCBI Taxonomy" id="1972867"/>
    <lineage>
        <taxon>Bacteria</taxon>
        <taxon>Pseudomonadati</taxon>
        <taxon>Pseudomonadota</taxon>
        <taxon>Alphaproteobacteria</taxon>
        <taxon>Hyphomicrobiales</taxon>
        <taxon>Rhizobiaceae</taxon>
        <taxon>Rhizobium/Agrobacterium group</taxon>
        <taxon>Agrobacterium</taxon>
    </lineage>
</organism>
<accession>A0AAE5VP74</accession>
<keyword evidence="5" id="KW-0414">Isoprene biosynthesis</keyword>
<evidence type="ECO:0000256" key="5">
    <source>
        <dbReference type="HAMAP-Rule" id="MF_00108"/>
    </source>
</evidence>
<protein>
    <recommendedName>
        <fullName evidence="5">2-C-methyl-D-erythritol 4-phosphate cytidylyltransferase</fullName>
        <ecNumber evidence="5">2.7.7.60</ecNumber>
    </recommendedName>
    <alternativeName>
        <fullName evidence="5">4-diphosphocytidyl-2C-methyl-D-erythritol synthase</fullName>
    </alternativeName>
    <alternativeName>
        <fullName evidence="5">MEP cytidylyltransferase</fullName>
        <shortName evidence="5">MCT</shortName>
    </alternativeName>
</protein>
<dbReference type="InterPro" id="IPR034683">
    <property type="entry name" value="IspD/TarI"/>
</dbReference>
<dbReference type="EC" id="2.7.7.60" evidence="5"/>
<dbReference type="InterPro" id="IPR012115">
    <property type="entry name" value="CDP-ribitol_syn"/>
</dbReference>
<dbReference type="PIRSF" id="PIRSF036586">
    <property type="entry name" value="CDP-ribitol_syn"/>
    <property type="match status" value="1"/>
</dbReference>
<dbReference type="SUPFAM" id="SSF53448">
    <property type="entry name" value="Nucleotide-diphospho-sugar transferases"/>
    <property type="match status" value="1"/>
</dbReference>
<dbReference type="Gene3D" id="3.40.50.720">
    <property type="entry name" value="NAD(P)-binding Rossmann-like Domain"/>
    <property type="match status" value="1"/>
</dbReference>